<keyword evidence="5" id="KW-1185">Reference proteome</keyword>
<dbReference type="InterPro" id="IPR042178">
    <property type="entry name" value="Serpin_sf_1"/>
</dbReference>
<dbReference type="InterPro" id="IPR042185">
    <property type="entry name" value="Serpin_sf_2"/>
</dbReference>
<dbReference type="Proteomes" id="UP000030645">
    <property type="component" value="Unassembled WGS sequence"/>
</dbReference>
<evidence type="ECO:0000313" key="5">
    <source>
        <dbReference type="Proteomes" id="UP000030645"/>
    </source>
</evidence>
<comment type="similarity">
    <text evidence="1">Belongs to the serpin family.</text>
</comment>
<dbReference type="InterPro" id="IPR023795">
    <property type="entry name" value="Serpin_CS"/>
</dbReference>
<dbReference type="PROSITE" id="PS00284">
    <property type="entry name" value="SERPIN"/>
    <property type="match status" value="1"/>
</dbReference>
<dbReference type="Gene3D" id="3.30.497.10">
    <property type="entry name" value="Antithrombin, subunit I, domain 2"/>
    <property type="match status" value="1"/>
</dbReference>
<dbReference type="STRING" id="981085.W9QX08"/>
<dbReference type="AlphaFoldDB" id="W9QX08"/>
<gene>
    <name evidence="4" type="ORF">L484_015884</name>
</gene>
<reference evidence="5" key="1">
    <citation type="submission" date="2013-01" db="EMBL/GenBank/DDBJ databases">
        <title>Draft Genome Sequence of a Mulberry Tree, Morus notabilis C.K. Schneid.</title>
        <authorList>
            <person name="He N."/>
            <person name="Zhao S."/>
        </authorList>
    </citation>
    <scope>NUCLEOTIDE SEQUENCE</scope>
</reference>
<dbReference type="Gene3D" id="2.30.39.10">
    <property type="entry name" value="Alpha-1-antitrypsin, domain 1"/>
    <property type="match status" value="2"/>
</dbReference>
<dbReference type="SUPFAM" id="SSF56574">
    <property type="entry name" value="Serpins"/>
    <property type="match status" value="1"/>
</dbReference>
<dbReference type="EMBL" id="KE343920">
    <property type="protein sequence ID" value="EXB46023.1"/>
    <property type="molecule type" value="Genomic_DNA"/>
</dbReference>
<dbReference type="GO" id="GO:0004867">
    <property type="term" value="F:serine-type endopeptidase inhibitor activity"/>
    <property type="evidence" value="ECO:0007669"/>
    <property type="project" value="InterPro"/>
</dbReference>
<dbReference type="GO" id="GO:0005615">
    <property type="term" value="C:extracellular space"/>
    <property type="evidence" value="ECO:0007669"/>
    <property type="project" value="InterPro"/>
</dbReference>
<feature type="region of interest" description="Disordered" evidence="2">
    <location>
        <begin position="52"/>
        <end position="82"/>
    </location>
</feature>
<organism evidence="4 5">
    <name type="scientific">Morus notabilis</name>
    <dbReference type="NCBI Taxonomy" id="981085"/>
    <lineage>
        <taxon>Eukaryota</taxon>
        <taxon>Viridiplantae</taxon>
        <taxon>Streptophyta</taxon>
        <taxon>Embryophyta</taxon>
        <taxon>Tracheophyta</taxon>
        <taxon>Spermatophyta</taxon>
        <taxon>Magnoliopsida</taxon>
        <taxon>eudicotyledons</taxon>
        <taxon>Gunneridae</taxon>
        <taxon>Pentapetalae</taxon>
        <taxon>rosids</taxon>
        <taxon>fabids</taxon>
        <taxon>Rosales</taxon>
        <taxon>Moraceae</taxon>
        <taxon>Moreae</taxon>
        <taxon>Morus</taxon>
    </lineage>
</organism>
<protein>
    <recommendedName>
        <fullName evidence="3">Serpin domain-containing protein</fullName>
    </recommendedName>
</protein>
<sequence length="230" mass="25835">MDFCMRVATQLMLDEMKKEEDSSKNVFLEILGYKNDHDLNSDSSTIMSIFAPSSDESESSDHHDADRAPQNSPNDNVAPRDRIHHPINHQYQYNPPAPNLPTQAEKVKREVNSWAEKETKGLIKEIVPPDLKPSPPLCLANALYFKGDSKTPFDASMTKPEDFHLSLRRNYQSTEAAAVTVAMMMCGGPPMGFERPKPSFVADHPFVFVIIENFSKLVVFTVAEVNPLLD</sequence>
<dbReference type="Pfam" id="PF00079">
    <property type="entry name" value="Serpin"/>
    <property type="match status" value="1"/>
</dbReference>
<evidence type="ECO:0000259" key="3">
    <source>
        <dbReference type="Pfam" id="PF00079"/>
    </source>
</evidence>
<evidence type="ECO:0000256" key="1">
    <source>
        <dbReference type="ARBA" id="ARBA00009500"/>
    </source>
</evidence>
<dbReference type="PANTHER" id="PTHR11461:SF211">
    <property type="entry name" value="GH10112P-RELATED"/>
    <property type="match status" value="1"/>
</dbReference>
<dbReference type="eggNOG" id="KOG2392">
    <property type="taxonomic scope" value="Eukaryota"/>
</dbReference>
<dbReference type="InterPro" id="IPR036186">
    <property type="entry name" value="Serpin_sf"/>
</dbReference>
<evidence type="ECO:0000313" key="4">
    <source>
        <dbReference type="EMBL" id="EXB46023.1"/>
    </source>
</evidence>
<proteinExistence type="inferred from homology"/>
<dbReference type="PANTHER" id="PTHR11461">
    <property type="entry name" value="SERINE PROTEASE INHIBITOR, SERPIN"/>
    <property type="match status" value="1"/>
</dbReference>
<accession>W9QX08</accession>
<evidence type="ECO:0000256" key="2">
    <source>
        <dbReference type="SAM" id="MobiDB-lite"/>
    </source>
</evidence>
<feature type="domain" description="Serpin" evidence="3">
    <location>
        <begin position="23"/>
        <end position="166"/>
    </location>
</feature>
<dbReference type="InterPro" id="IPR000215">
    <property type="entry name" value="Serpin_fam"/>
</dbReference>
<name>W9QX08_9ROSA</name>
<dbReference type="InterPro" id="IPR023796">
    <property type="entry name" value="Serpin_dom"/>
</dbReference>